<dbReference type="Pfam" id="PF13628">
    <property type="entry name" value="DUF4142"/>
    <property type="match status" value="3"/>
</dbReference>
<feature type="domain" description="DUF4142" evidence="2">
    <location>
        <begin position="487"/>
        <end position="618"/>
    </location>
</feature>
<feature type="compositionally biased region" description="Low complexity" evidence="1">
    <location>
        <begin position="426"/>
        <end position="455"/>
    </location>
</feature>
<evidence type="ECO:0000313" key="4">
    <source>
        <dbReference type="Proteomes" id="UP000217103"/>
    </source>
</evidence>
<evidence type="ECO:0000256" key="1">
    <source>
        <dbReference type="SAM" id="MobiDB-lite"/>
    </source>
</evidence>
<dbReference type="PROSITE" id="PS51257">
    <property type="entry name" value="PROKAR_LIPOPROTEIN"/>
    <property type="match status" value="1"/>
</dbReference>
<feature type="compositionally biased region" description="Pro residues" evidence="1">
    <location>
        <begin position="631"/>
        <end position="653"/>
    </location>
</feature>
<dbReference type="Proteomes" id="UP000217103">
    <property type="component" value="Unassembled WGS sequence"/>
</dbReference>
<accession>A0A1H1HPA7</accession>
<keyword evidence="4" id="KW-1185">Reference proteome</keyword>
<feature type="region of interest" description="Disordered" evidence="1">
    <location>
        <begin position="408"/>
        <end position="474"/>
    </location>
</feature>
<gene>
    <name evidence="3" type="ORF">SAMN04489764_4662</name>
</gene>
<feature type="region of interest" description="Disordered" evidence="1">
    <location>
        <begin position="626"/>
        <end position="661"/>
    </location>
</feature>
<feature type="compositionally biased region" description="Pro residues" evidence="1">
    <location>
        <begin position="413"/>
        <end position="425"/>
    </location>
</feature>
<dbReference type="RefSeq" id="WP_093261984.1">
    <property type="nucleotide sequence ID" value="NZ_FNKK01000002.1"/>
</dbReference>
<sequence length="661" mass="70293">MGRGHSRAAIVAACGIAVIQMTGACASLAELKSRAAGNTSLRTAEPASPAVPVDASGTRTDLVETRWGPLGDADRELLVKVRQAGLWEMPVGEQAAVRASRAVTRKNLGEIARQHARLDADVREVAARLQVPLPDQPTEEQQGWIAEISAKQGLEYDKTAVARLRMAHGKVFPFIHQVRASTQNTLIRDFAERAAEFVNTHMDLLEDTGLVNSSGLPSTPKTENAPDVIPAGQPVPAVPPAMEAEGKPSPPMPSSGVNFIDTPTGPLSAADRDFLVKVRQAGLWEMPVGMQAATRAARARTRQNLQEIAEQHGELDALVIDVATRLRVPLPNEPSAQQREWIEEISAQTGGEWDRVAVQRLRMAHGKVFGLIAQVRASTRNTLMRDFAERTAEFVNTHMDLLEDTGLADASALPPPPKVADPPALPDTDLPDAAASQAPASGAEASDAPVAAGDPLDPPPAGEPSVSAGPTGGAGLVETRWGPLSAADRDLLVKVRQAGLWEIPVGEQAAVRASRAVTRKNLGEIARQHVQLDADVRKVAARLRVPLPDQPTEEQQGWIAEISAKQGLEYDKTAVARLRMAHGKVFPVIAQVRASTQNTLIRDFAERAAEFVNTHMDLLEETGLADATTLPTPPPVTSAPDPVPSGQPAPTAPPATSLPSA</sequence>
<dbReference type="OrthoDB" id="3674617at2"/>
<dbReference type="EMBL" id="FNKK01000002">
    <property type="protein sequence ID" value="SDR27233.1"/>
    <property type="molecule type" value="Genomic_DNA"/>
</dbReference>
<dbReference type="PANTHER" id="PTHR38593:SF1">
    <property type="entry name" value="BLR2558 PROTEIN"/>
    <property type="match status" value="1"/>
</dbReference>
<proteinExistence type="predicted"/>
<organism evidence="3 4">
    <name type="scientific">Thermostaphylospora chromogena</name>
    <dbReference type="NCBI Taxonomy" id="35622"/>
    <lineage>
        <taxon>Bacteria</taxon>
        <taxon>Bacillati</taxon>
        <taxon>Actinomycetota</taxon>
        <taxon>Actinomycetes</taxon>
        <taxon>Streptosporangiales</taxon>
        <taxon>Thermomonosporaceae</taxon>
        <taxon>Thermostaphylospora</taxon>
    </lineage>
</organism>
<evidence type="ECO:0000259" key="2">
    <source>
        <dbReference type="Pfam" id="PF13628"/>
    </source>
</evidence>
<evidence type="ECO:0000313" key="3">
    <source>
        <dbReference type="EMBL" id="SDR27233.1"/>
    </source>
</evidence>
<dbReference type="PANTHER" id="PTHR38593">
    <property type="entry name" value="BLR2558 PROTEIN"/>
    <property type="match status" value="1"/>
</dbReference>
<dbReference type="AlphaFoldDB" id="A0A1H1HPA7"/>
<dbReference type="InterPro" id="IPR025419">
    <property type="entry name" value="DUF4142"/>
</dbReference>
<feature type="domain" description="DUF4142" evidence="2">
    <location>
        <begin position="73"/>
        <end position="205"/>
    </location>
</feature>
<name>A0A1H1HPA7_9ACTN</name>
<reference evidence="3 4" key="1">
    <citation type="submission" date="2016-10" db="EMBL/GenBank/DDBJ databases">
        <authorList>
            <person name="de Groot N.N."/>
        </authorList>
    </citation>
    <scope>NUCLEOTIDE SEQUENCE [LARGE SCALE GENOMIC DNA]</scope>
    <source>
        <strain evidence="3 4">DSM 43794</strain>
    </source>
</reference>
<feature type="domain" description="DUF4142" evidence="2">
    <location>
        <begin position="270"/>
        <end position="402"/>
    </location>
</feature>
<dbReference type="STRING" id="35622.SAMN04489764_4662"/>
<protein>
    <recommendedName>
        <fullName evidence="2">DUF4142 domain-containing protein</fullName>
    </recommendedName>
</protein>